<dbReference type="PANTHER" id="PTHR46250">
    <property type="entry name" value="MYB/SANT-LIKE DNA-BINDING DOMAIN PROTEIN-RELATED"/>
    <property type="match status" value="1"/>
</dbReference>
<reference evidence="3 4" key="1">
    <citation type="submission" date="2022-10" db="EMBL/GenBank/DDBJ databases">
        <title>WGS assembly of Paspalum vaginatum 540-79.</title>
        <authorList>
            <person name="Sun G."/>
            <person name="Wase N."/>
            <person name="Shu S."/>
            <person name="Jenkins J."/>
            <person name="Zhou B."/>
            <person name="Torres-Rodriguez J."/>
            <person name="Chen C."/>
            <person name="Sandor L."/>
            <person name="Plott C."/>
            <person name="Yoshinga Y."/>
            <person name="Daum C."/>
            <person name="Qi P."/>
            <person name="Barry K."/>
            <person name="Lipzen A."/>
            <person name="Berry L."/>
            <person name="Pedersen C."/>
            <person name="Gottilla T."/>
            <person name="Foltz A."/>
            <person name="Yu H."/>
            <person name="O'Malley R."/>
            <person name="Zhang C."/>
            <person name="Devos K."/>
            <person name="Sigmon B."/>
            <person name="Yu B."/>
            <person name="Obata T."/>
            <person name="Schmutz J."/>
            <person name="Schnable J."/>
        </authorList>
    </citation>
    <scope>NUCLEOTIDE SEQUENCE [LARGE SCALE GENOMIC DNA]</scope>
    <source>
        <strain evidence="4">cv. 540-79</strain>
    </source>
</reference>
<evidence type="ECO:0000313" key="3">
    <source>
        <dbReference type="EMBL" id="KAJ1256712.1"/>
    </source>
</evidence>
<feature type="domain" description="MLLE-like" evidence="2">
    <location>
        <begin position="164"/>
        <end position="222"/>
    </location>
</feature>
<accession>A0A9W7XDM2</accession>
<gene>
    <name evidence="3" type="ORF">BS78_K325700</name>
</gene>
<feature type="compositionally biased region" description="Basic and acidic residues" evidence="1">
    <location>
        <begin position="89"/>
        <end position="99"/>
    </location>
</feature>
<protein>
    <recommendedName>
        <fullName evidence="2">MLLE-like domain-containing protein</fullName>
    </recommendedName>
</protein>
<keyword evidence="4" id="KW-1185">Reference proteome</keyword>
<evidence type="ECO:0000256" key="1">
    <source>
        <dbReference type="SAM" id="MobiDB-lite"/>
    </source>
</evidence>
<dbReference type="EMBL" id="MU629486">
    <property type="protein sequence ID" value="KAJ1256712.1"/>
    <property type="molecule type" value="Genomic_DNA"/>
</dbReference>
<evidence type="ECO:0000259" key="2">
    <source>
        <dbReference type="Pfam" id="PF23950"/>
    </source>
</evidence>
<dbReference type="PANTHER" id="PTHR46250:SF15">
    <property type="entry name" value="OS01G0523800 PROTEIN"/>
    <property type="match status" value="1"/>
</dbReference>
<proteinExistence type="predicted"/>
<dbReference type="InterPro" id="IPR056623">
    <property type="entry name" value="MLLE_2"/>
</dbReference>
<organism evidence="3 4">
    <name type="scientific">Paspalum vaginatum</name>
    <name type="common">seashore paspalum</name>
    <dbReference type="NCBI Taxonomy" id="158149"/>
    <lineage>
        <taxon>Eukaryota</taxon>
        <taxon>Viridiplantae</taxon>
        <taxon>Streptophyta</taxon>
        <taxon>Embryophyta</taxon>
        <taxon>Tracheophyta</taxon>
        <taxon>Spermatophyta</taxon>
        <taxon>Magnoliopsida</taxon>
        <taxon>Liliopsida</taxon>
        <taxon>Poales</taxon>
        <taxon>Poaceae</taxon>
        <taxon>PACMAD clade</taxon>
        <taxon>Panicoideae</taxon>
        <taxon>Andropogonodae</taxon>
        <taxon>Paspaleae</taxon>
        <taxon>Paspalinae</taxon>
        <taxon>Paspalum</taxon>
    </lineage>
</organism>
<sequence>MMNKSGFTWDESKKMIQCEKSQYNEHCRSHPEAKGLYGIPFPYYDTLSAIYGSDIATGEGAEGIGEAVGNLEQDLAAEHANQLEEEEERMSRETPRRSTDSASSSVKRRRTDGRGKKNASSDPFLDMLNEVQGDLKGVANNVGKMAAAMEREAAIQEKAMDEDPQQKLREKAVAELRKLGFTGTEQIKAAAVFVKMPQQMSMLLTLDESLRREFILDMLSEEERRKRMEAGAR</sequence>
<feature type="region of interest" description="Disordered" evidence="1">
    <location>
        <begin position="80"/>
        <end position="125"/>
    </location>
</feature>
<dbReference type="Proteomes" id="UP001164776">
    <property type="component" value="Unassembled WGS sequence"/>
</dbReference>
<evidence type="ECO:0000313" key="4">
    <source>
        <dbReference type="Proteomes" id="UP001164776"/>
    </source>
</evidence>
<dbReference type="Pfam" id="PF23950">
    <property type="entry name" value="MLLE_2"/>
    <property type="match status" value="1"/>
</dbReference>
<comment type="caution">
    <text evidence="3">The sequence shown here is derived from an EMBL/GenBank/DDBJ whole genome shotgun (WGS) entry which is preliminary data.</text>
</comment>
<dbReference type="AlphaFoldDB" id="A0A9W7XDM2"/>
<dbReference type="OrthoDB" id="681295at2759"/>
<name>A0A9W7XDM2_9POAL</name>